<evidence type="ECO:0000256" key="1">
    <source>
        <dbReference type="SAM" id="Phobius"/>
    </source>
</evidence>
<dbReference type="EMBL" id="GGEC01032808">
    <property type="protein sequence ID" value="MBX13292.1"/>
    <property type="molecule type" value="Transcribed_RNA"/>
</dbReference>
<protein>
    <submittedName>
        <fullName evidence="2">Uncharacterized protein</fullName>
    </submittedName>
</protein>
<proteinExistence type="predicted"/>
<reference evidence="2" key="1">
    <citation type="submission" date="2018-02" db="EMBL/GenBank/DDBJ databases">
        <title>Rhizophora mucronata_Transcriptome.</title>
        <authorList>
            <person name="Meera S.P."/>
            <person name="Sreeshan A."/>
            <person name="Augustine A."/>
        </authorList>
    </citation>
    <scope>NUCLEOTIDE SEQUENCE</scope>
    <source>
        <tissue evidence="2">Leaf</tissue>
    </source>
</reference>
<keyword evidence="1" id="KW-1133">Transmembrane helix</keyword>
<dbReference type="AlphaFoldDB" id="A0A2P2L5N9"/>
<accession>A0A2P2L5N9</accession>
<keyword evidence="1" id="KW-0812">Transmembrane</keyword>
<sequence>METFPLEIHQSFHHHRFYDGHLKMKTFYLFSSSPCPCCTHHLNPHQSLKIPSFFYALLFSFSLIFPSLSSFCN</sequence>
<dbReference type="EMBL" id="GGEC01032805">
    <property type="protein sequence ID" value="MBX13289.1"/>
    <property type="molecule type" value="Transcribed_RNA"/>
</dbReference>
<feature type="transmembrane region" description="Helical" evidence="1">
    <location>
        <begin position="53"/>
        <end position="72"/>
    </location>
</feature>
<evidence type="ECO:0000313" key="2">
    <source>
        <dbReference type="EMBL" id="MBX13289.1"/>
    </source>
</evidence>
<name>A0A2P2L5N9_RHIMU</name>
<keyword evidence="1" id="KW-0472">Membrane</keyword>
<organism evidence="2">
    <name type="scientific">Rhizophora mucronata</name>
    <name type="common">Asiatic mangrove</name>
    <dbReference type="NCBI Taxonomy" id="61149"/>
    <lineage>
        <taxon>Eukaryota</taxon>
        <taxon>Viridiplantae</taxon>
        <taxon>Streptophyta</taxon>
        <taxon>Embryophyta</taxon>
        <taxon>Tracheophyta</taxon>
        <taxon>Spermatophyta</taxon>
        <taxon>Magnoliopsida</taxon>
        <taxon>eudicotyledons</taxon>
        <taxon>Gunneridae</taxon>
        <taxon>Pentapetalae</taxon>
        <taxon>rosids</taxon>
        <taxon>fabids</taxon>
        <taxon>Malpighiales</taxon>
        <taxon>Rhizophoraceae</taxon>
        <taxon>Rhizophora</taxon>
    </lineage>
</organism>